<dbReference type="AlphaFoldDB" id="A0A0G1VV98"/>
<evidence type="ECO:0000313" key="2">
    <source>
        <dbReference type="Proteomes" id="UP000034588"/>
    </source>
</evidence>
<gene>
    <name evidence="1" type="ORF">UY48_C0044G0004</name>
</gene>
<protein>
    <submittedName>
        <fullName evidence="1">Uncharacterized protein</fullName>
    </submittedName>
</protein>
<dbReference type="EMBL" id="LCQD01000044">
    <property type="protein sequence ID" value="KKW10220.1"/>
    <property type="molecule type" value="Genomic_DNA"/>
</dbReference>
<dbReference type="Proteomes" id="UP000034588">
    <property type="component" value="Unassembled WGS sequence"/>
</dbReference>
<comment type="caution">
    <text evidence="1">The sequence shown here is derived from an EMBL/GenBank/DDBJ whole genome shotgun (WGS) entry which is preliminary data.</text>
</comment>
<name>A0A0G1VV98_9BACT</name>
<proteinExistence type="predicted"/>
<sequence length="116" mass="12986">MGIWESFKAWVLGTSVEAVAEDVAIVPDPDYWGTAEFEVMTDECNGDCRVLDIKLTGEIRGKTCELTQRVVFPTSIMGAKENYNMLAETLNNNVLYPWVNDIIRKQDEAVAEAKVP</sequence>
<accession>A0A0G1VV98</accession>
<evidence type="ECO:0000313" key="1">
    <source>
        <dbReference type="EMBL" id="KKW10220.1"/>
    </source>
</evidence>
<reference evidence="1 2" key="1">
    <citation type="journal article" date="2015" name="Nature">
        <title>rRNA introns, odd ribosomes, and small enigmatic genomes across a large radiation of phyla.</title>
        <authorList>
            <person name="Brown C.T."/>
            <person name="Hug L.A."/>
            <person name="Thomas B.C."/>
            <person name="Sharon I."/>
            <person name="Castelle C.J."/>
            <person name="Singh A."/>
            <person name="Wilkins M.J."/>
            <person name="Williams K.H."/>
            <person name="Banfield J.F."/>
        </authorList>
    </citation>
    <scope>NUCLEOTIDE SEQUENCE [LARGE SCALE GENOMIC DNA]</scope>
</reference>
<organism evidence="1 2">
    <name type="scientific">Candidatus Gottesmanbacteria bacterium GW2011_GWB1_49_7</name>
    <dbReference type="NCBI Taxonomy" id="1618448"/>
    <lineage>
        <taxon>Bacteria</taxon>
        <taxon>Candidatus Gottesmaniibacteriota</taxon>
    </lineage>
</organism>